<organism evidence="2 3">
    <name type="scientific">Batillaria attramentaria</name>
    <dbReference type="NCBI Taxonomy" id="370345"/>
    <lineage>
        <taxon>Eukaryota</taxon>
        <taxon>Metazoa</taxon>
        <taxon>Spiralia</taxon>
        <taxon>Lophotrochozoa</taxon>
        <taxon>Mollusca</taxon>
        <taxon>Gastropoda</taxon>
        <taxon>Caenogastropoda</taxon>
        <taxon>Sorbeoconcha</taxon>
        <taxon>Cerithioidea</taxon>
        <taxon>Batillariidae</taxon>
        <taxon>Batillaria</taxon>
    </lineage>
</organism>
<keyword evidence="3" id="KW-1185">Reference proteome</keyword>
<name>A0ABD0KRZ4_9CAEN</name>
<dbReference type="AlphaFoldDB" id="A0ABD0KRZ4"/>
<feature type="region of interest" description="Disordered" evidence="1">
    <location>
        <begin position="72"/>
        <end position="92"/>
    </location>
</feature>
<feature type="non-terminal residue" evidence="2">
    <location>
        <position position="1"/>
    </location>
</feature>
<proteinExistence type="predicted"/>
<reference evidence="2 3" key="1">
    <citation type="journal article" date="2023" name="Sci. Data">
        <title>Genome assembly of the Korean intertidal mud-creeper Batillaria attramentaria.</title>
        <authorList>
            <person name="Patra A.K."/>
            <person name="Ho P.T."/>
            <person name="Jun S."/>
            <person name="Lee S.J."/>
            <person name="Kim Y."/>
            <person name="Won Y.J."/>
        </authorList>
    </citation>
    <scope>NUCLEOTIDE SEQUENCE [LARGE SCALE GENOMIC DNA]</scope>
    <source>
        <strain evidence="2">Wonlab-2016</strain>
    </source>
</reference>
<accession>A0ABD0KRZ4</accession>
<dbReference type="Proteomes" id="UP001519460">
    <property type="component" value="Unassembled WGS sequence"/>
</dbReference>
<evidence type="ECO:0000313" key="2">
    <source>
        <dbReference type="EMBL" id="KAK7489642.1"/>
    </source>
</evidence>
<evidence type="ECO:0000256" key="1">
    <source>
        <dbReference type="SAM" id="MobiDB-lite"/>
    </source>
</evidence>
<sequence>LLEWTLSKNVYHVTEPFLVPWGQAELRLADNYCAPSPGYQRQEAKTETEAAEQVAIEVRGMWKRLLGTLKHAERQTSKPENVQEGPNNAITC</sequence>
<feature type="compositionally biased region" description="Polar residues" evidence="1">
    <location>
        <begin position="78"/>
        <end position="92"/>
    </location>
</feature>
<gene>
    <name evidence="2" type="ORF">BaRGS_00019037</name>
</gene>
<protein>
    <submittedName>
        <fullName evidence="2">Uncharacterized protein</fullName>
    </submittedName>
</protein>
<evidence type="ECO:0000313" key="3">
    <source>
        <dbReference type="Proteomes" id="UP001519460"/>
    </source>
</evidence>
<dbReference type="EMBL" id="JACVVK020000135">
    <property type="protein sequence ID" value="KAK7489642.1"/>
    <property type="molecule type" value="Genomic_DNA"/>
</dbReference>
<comment type="caution">
    <text evidence="2">The sequence shown here is derived from an EMBL/GenBank/DDBJ whole genome shotgun (WGS) entry which is preliminary data.</text>
</comment>